<keyword evidence="1" id="KW-0560">Oxidoreductase</keyword>
<dbReference type="EMBL" id="PDUD01000017">
    <property type="protein sequence ID" value="PHN06554.1"/>
    <property type="molecule type" value="Genomic_DNA"/>
</dbReference>
<dbReference type="OrthoDB" id="9766816at2"/>
<accession>A0A2D0NDF9</accession>
<proteinExistence type="predicted"/>
<keyword evidence="5" id="KW-1185">Reference proteome</keyword>
<reference evidence="4 5" key="1">
    <citation type="submission" date="2017-10" db="EMBL/GenBank/DDBJ databases">
        <title>The draft genome sequence of Lewinella nigricans NBRC 102662.</title>
        <authorList>
            <person name="Wang K."/>
        </authorList>
    </citation>
    <scope>NUCLEOTIDE SEQUENCE [LARGE SCALE GENOMIC DNA]</scope>
    <source>
        <strain evidence="4 5">NBRC 102662</strain>
    </source>
</reference>
<dbReference type="GO" id="GO:0004497">
    <property type="term" value="F:monooxygenase activity"/>
    <property type="evidence" value="ECO:0007669"/>
    <property type="project" value="UniProtKB-KW"/>
</dbReference>
<name>A0A2D0NDF9_FLAN2</name>
<dbReference type="PANTHER" id="PTHR13789">
    <property type="entry name" value="MONOOXYGENASE"/>
    <property type="match status" value="1"/>
</dbReference>
<dbReference type="InterPro" id="IPR050493">
    <property type="entry name" value="FAD-dep_Monooxygenase_BioMet"/>
</dbReference>
<gene>
    <name evidence="4" type="ORF">CRP01_09625</name>
</gene>
<evidence type="ECO:0000313" key="5">
    <source>
        <dbReference type="Proteomes" id="UP000223913"/>
    </source>
</evidence>
<keyword evidence="2 4" id="KW-0503">Monooxygenase</keyword>
<dbReference type="Pfam" id="PF01494">
    <property type="entry name" value="FAD_binding_3"/>
    <property type="match status" value="1"/>
</dbReference>
<dbReference type="GO" id="GO:0071949">
    <property type="term" value="F:FAD binding"/>
    <property type="evidence" value="ECO:0007669"/>
    <property type="project" value="InterPro"/>
</dbReference>
<dbReference type="Proteomes" id="UP000223913">
    <property type="component" value="Unassembled WGS sequence"/>
</dbReference>
<evidence type="ECO:0000256" key="2">
    <source>
        <dbReference type="ARBA" id="ARBA00023033"/>
    </source>
</evidence>
<dbReference type="InterPro" id="IPR036188">
    <property type="entry name" value="FAD/NAD-bd_sf"/>
</dbReference>
<dbReference type="SUPFAM" id="SSF51905">
    <property type="entry name" value="FAD/NAD(P)-binding domain"/>
    <property type="match status" value="1"/>
</dbReference>
<dbReference type="Gene3D" id="3.50.50.60">
    <property type="entry name" value="FAD/NAD(P)-binding domain"/>
    <property type="match status" value="1"/>
</dbReference>
<evidence type="ECO:0000256" key="1">
    <source>
        <dbReference type="ARBA" id="ARBA00023002"/>
    </source>
</evidence>
<sequence>MDIIGAGIGGLTTAIALQQKGITSNLYEQAKAIQPVGAGIILANNAMQVYEKLGLRKELEAAGNPISAMKITDPQLKPISEVDLAHFEKKYQVRNIAIHRGALQQILAERLPKNTVHLGHELIRVDKDQSAYVLHFKHGAQLRSSQLLGADGLNSVLRQSLFNENTIRNAKQVCWRGVTDFTLPKPYRHELNEAWGIGDRVGFVQIAPNQAYWYALKSFLHDPGEYPLGEINEYYRDYHPVIRELIRSTPLENIHTAVISDLAPIKTWHRENVCLLGDAAHATTPNMGQGACQSIEDAYILSACLAKYELNRAFAEFQRLRMPKAHQVVNTSWRLGKIAHWQHPLAITLRNQLLRLTPQSISQKQSARIFQLEQV</sequence>
<dbReference type="RefSeq" id="WP_099149810.1">
    <property type="nucleotide sequence ID" value="NZ_PDUD01000017.1"/>
</dbReference>
<dbReference type="InterPro" id="IPR002938">
    <property type="entry name" value="FAD-bd"/>
</dbReference>
<dbReference type="PRINTS" id="PR00420">
    <property type="entry name" value="RNGMNOXGNASE"/>
</dbReference>
<evidence type="ECO:0000259" key="3">
    <source>
        <dbReference type="Pfam" id="PF01494"/>
    </source>
</evidence>
<protein>
    <submittedName>
        <fullName evidence="4">Monooxygenase</fullName>
    </submittedName>
</protein>
<feature type="domain" description="FAD-binding" evidence="3">
    <location>
        <begin position="3"/>
        <end position="309"/>
    </location>
</feature>
<dbReference type="AlphaFoldDB" id="A0A2D0NDF9"/>
<comment type="caution">
    <text evidence="4">The sequence shown here is derived from an EMBL/GenBank/DDBJ whole genome shotgun (WGS) entry which is preliminary data.</text>
</comment>
<evidence type="ECO:0000313" key="4">
    <source>
        <dbReference type="EMBL" id="PHN06554.1"/>
    </source>
</evidence>
<dbReference type="PANTHER" id="PTHR13789:SF309">
    <property type="entry name" value="PUTATIVE (AFU_ORTHOLOGUE AFUA_6G14510)-RELATED"/>
    <property type="match status" value="1"/>
</dbReference>
<organism evidence="4 5">
    <name type="scientific">Flavilitoribacter nigricans (strain ATCC 23147 / DSM 23189 / NBRC 102662 / NCIMB 1420 / SS-2)</name>
    <name type="common">Lewinella nigricans</name>
    <dbReference type="NCBI Taxonomy" id="1122177"/>
    <lineage>
        <taxon>Bacteria</taxon>
        <taxon>Pseudomonadati</taxon>
        <taxon>Bacteroidota</taxon>
        <taxon>Saprospiria</taxon>
        <taxon>Saprospirales</taxon>
        <taxon>Lewinellaceae</taxon>
        <taxon>Flavilitoribacter</taxon>
    </lineage>
</organism>